<dbReference type="EC" id="3.4.24.-" evidence="3"/>
<evidence type="ECO:0000313" key="6">
    <source>
        <dbReference type="Proteomes" id="UP000004810"/>
    </source>
</evidence>
<dbReference type="GO" id="GO:0008270">
    <property type="term" value="F:zinc ion binding"/>
    <property type="evidence" value="ECO:0007669"/>
    <property type="project" value="UniProtKB-UniRule"/>
</dbReference>
<dbReference type="InterPro" id="IPR001506">
    <property type="entry name" value="Peptidase_M12A"/>
</dbReference>
<feature type="domain" description="Peptidase M12A" evidence="4">
    <location>
        <begin position="1"/>
        <end position="111"/>
    </location>
</feature>
<dbReference type="PRINTS" id="PR00480">
    <property type="entry name" value="ASTACIN"/>
</dbReference>
<gene>
    <name evidence="5" type="ORF">WUBG_13306</name>
</gene>
<feature type="active site" evidence="2">
    <location>
        <position position="62"/>
    </location>
</feature>
<feature type="non-terminal residue" evidence="5">
    <location>
        <position position="1"/>
    </location>
</feature>
<accession>J9EFI1</accession>
<feature type="binding site" evidence="2">
    <location>
        <position position="61"/>
    </location>
    <ligand>
        <name>Zn(2+)</name>
        <dbReference type="ChEBI" id="CHEBI:29105"/>
        <note>catalytic</note>
    </ligand>
</feature>
<reference evidence="6" key="1">
    <citation type="submission" date="2012-08" db="EMBL/GenBank/DDBJ databases">
        <title>The Genome Sequence of Wuchereria bancrofti.</title>
        <authorList>
            <person name="Nutman T.B."/>
            <person name="Fink D.L."/>
            <person name="Russ C."/>
            <person name="Young S."/>
            <person name="Zeng Q."/>
            <person name="Koehrsen M."/>
            <person name="Alvarado L."/>
            <person name="Berlin A."/>
            <person name="Chapman S.B."/>
            <person name="Chen Z."/>
            <person name="Freedman E."/>
            <person name="Gellesch M."/>
            <person name="Goldberg J."/>
            <person name="Griggs A."/>
            <person name="Gujja S."/>
            <person name="Heilman E.R."/>
            <person name="Heiman D."/>
            <person name="Hepburn T."/>
            <person name="Howarth C."/>
            <person name="Jen D."/>
            <person name="Larson L."/>
            <person name="Lewis B."/>
            <person name="Mehta T."/>
            <person name="Park D."/>
            <person name="Pearson M."/>
            <person name="Roberts A."/>
            <person name="Saif S."/>
            <person name="Shea T."/>
            <person name="Shenoy N."/>
            <person name="Sisk P."/>
            <person name="Stolte C."/>
            <person name="Sykes S."/>
            <person name="Walk T."/>
            <person name="White J."/>
            <person name="Yandava C."/>
            <person name="Haas B."/>
            <person name="Henn M.R."/>
            <person name="Nusbaum C."/>
            <person name="Birren B."/>
        </authorList>
    </citation>
    <scope>NUCLEOTIDE SEQUENCE [LARGE SCALE GENOMIC DNA]</scope>
    <source>
        <strain evidence="6">NA</strain>
    </source>
</reference>
<keyword evidence="2 3" id="KW-0479">Metal-binding</keyword>
<dbReference type="PANTHER" id="PTHR10127">
    <property type="entry name" value="DISCOIDIN, CUB, EGF, LAMININ , AND ZINC METALLOPROTEASE DOMAIN CONTAINING"/>
    <property type="match status" value="1"/>
</dbReference>
<comment type="caution">
    <text evidence="2">Lacks conserved residue(s) required for the propagation of feature annotation.</text>
</comment>
<name>J9EFI1_WUCBA</name>
<feature type="binding site" evidence="2">
    <location>
        <position position="71"/>
    </location>
    <ligand>
        <name>Zn(2+)</name>
        <dbReference type="ChEBI" id="CHEBI:29105"/>
        <note>catalytic</note>
    </ligand>
</feature>
<dbReference type="InterPro" id="IPR006026">
    <property type="entry name" value="Peptidase_Metallo"/>
</dbReference>
<comment type="cofactor">
    <cofactor evidence="2 3">
        <name>Zn(2+)</name>
        <dbReference type="ChEBI" id="CHEBI:29105"/>
    </cofactor>
    <text evidence="2 3">Binds 1 zinc ion per subunit.</text>
</comment>
<dbReference type="InterPro" id="IPR024079">
    <property type="entry name" value="MetalloPept_cat_dom_sf"/>
</dbReference>
<dbReference type="Proteomes" id="UP000004810">
    <property type="component" value="Unassembled WGS sequence"/>
</dbReference>
<dbReference type="EMBL" id="ADBV01010052">
    <property type="protein sequence ID" value="EJW75782.1"/>
    <property type="molecule type" value="Genomic_DNA"/>
</dbReference>
<evidence type="ECO:0000256" key="1">
    <source>
        <dbReference type="ARBA" id="ARBA00023157"/>
    </source>
</evidence>
<dbReference type="GO" id="GO:0004222">
    <property type="term" value="F:metalloendopeptidase activity"/>
    <property type="evidence" value="ECO:0007669"/>
    <property type="project" value="UniProtKB-UniRule"/>
</dbReference>
<proteinExistence type="predicted"/>
<comment type="caution">
    <text evidence="5">The sequence shown here is derived from an EMBL/GenBank/DDBJ whole genome shotgun (WGS) entry which is preliminary data.</text>
</comment>
<dbReference type="PANTHER" id="PTHR10127:SF850">
    <property type="entry name" value="METALLOENDOPEPTIDASE"/>
    <property type="match status" value="1"/>
</dbReference>
<organism evidence="5 6">
    <name type="scientific">Wuchereria bancrofti</name>
    <dbReference type="NCBI Taxonomy" id="6293"/>
    <lineage>
        <taxon>Eukaryota</taxon>
        <taxon>Metazoa</taxon>
        <taxon>Ecdysozoa</taxon>
        <taxon>Nematoda</taxon>
        <taxon>Chromadorea</taxon>
        <taxon>Rhabditida</taxon>
        <taxon>Spirurina</taxon>
        <taxon>Spiruromorpha</taxon>
        <taxon>Filarioidea</taxon>
        <taxon>Onchocercidae</taxon>
        <taxon>Wuchereria</taxon>
    </lineage>
</organism>
<dbReference type="SMART" id="SM00235">
    <property type="entry name" value="ZnMc"/>
    <property type="match status" value="1"/>
</dbReference>
<evidence type="ECO:0000256" key="3">
    <source>
        <dbReference type="RuleBase" id="RU361183"/>
    </source>
</evidence>
<keyword evidence="2 3" id="KW-0862">Zinc</keyword>
<dbReference type="Pfam" id="PF01400">
    <property type="entry name" value="Astacin"/>
    <property type="match status" value="1"/>
</dbReference>
<sequence length="111" mass="12903">KSIEKWESSTCITFIPASNKRNALVFVRGSSCSSYIGHISQWAKQPVSIGYNCEHIHTISHEIGHALGFLHTHTRADRDEYIWVKFNNIKVNLFIILTKRKFSRKRNEQTE</sequence>
<dbReference type="Gene3D" id="3.40.390.10">
    <property type="entry name" value="Collagenase (Catalytic Domain)"/>
    <property type="match status" value="1"/>
</dbReference>
<evidence type="ECO:0000256" key="2">
    <source>
        <dbReference type="PROSITE-ProRule" id="PRU01211"/>
    </source>
</evidence>
<protein>
    <recommendedName>
        <fullName evidence="3">Metalloendopeptidase</fullName>
        <ecNumber evidence="3">3.4.24.-</ecNumber>
    </recommendedName>
</protein>
<dbReference type="PROSITE" id="PS51864">
    <property type="entry name" value="ASTACIN"/>
    <property type="match status" value="1"/>
</dbReference>
<keyword evidence="2 3" id="KW-0482">Metalloprotease</keyword>
<dbReference type="AlphaFoldDB" id="J9EFI1"/>
<dbReference type="GO" id="GO:0006508">
    <property type="term" value="P:proteolysis"/>
    <property type="evidence" value="ECO:0007669"/>
    <property type="project" value="UniProtKB-KW"/>
</dbReference>
<keyword evidence="2 3" id="KW-0645">Protease</keyword>
<dbReference type="SUPFAM" id="SSF55486">
    <property type="entry name" value="Metalloproteases ('zincins'), catalytic domain"/>
    <property type="match status" value="1"/>
</dbReference>
<keyword evidence="1" id="KW-1015">Disulfide bond</keyword>
<keyword evidence="2 3" id="KW-0378">Hydrolase</keyword>
<feature type="binding site" evidence="2">
    <location>
        <position position="65"/>
    </location>
    <ligand>
        <name>Zn(2+)</name>
        <dbReference type="ChEBI" id="CHEBI:29105"/>
        <note>catalytic</note>
    </ligand>
</feature>
<evidence type="ECO:0000313" key="5">
    <source>
        <dbReference type="EMBL" id="EJW75782.1"/>
    </source>
</evidence>
<evidence type="ECO:0000259" key="4">
    <source>
        <dbReference type="PROSITE" id="PS51864"/>
    </source>
</evidence>